<keyword evidence="2" id="KW-0805">Transcription regulation</keyword>
<dbReference type="GO" id="GO:0000981">
    <property type="term" value="F:DNA-binding transcription factor activity, RNA polymerase II-specific"/>
    <property type="evidence" value="ECO:0007669"/>
    <property type="project" value="InterPro"/>
</dbReference>
<evidence type="ECO:0000256" key="1">
    <source>
        <dbReference type="ARBA" id="ARBA00004123"/>
    </source>
</evidence>
<proteinExistence type="predicted"/>
<dbReference type="GO" id="GO:0005634">
    <property type="term" value="C:nucleus"/>
    <property type="evidence" value="ECO:0007669"/>
    <property type="project" value="UniProtKB-SubCell"/>
</dbReference>
<evidence type="ECO:0000313" key="9">
    <source>
        <dbReference type="Proteomes" id="UP000800096"/>
    </source>
</evidence>
<dbReference type="PROSITE" id="PS00463">
    <property type="entry name" value="ZN2_CY6_FUNGAL_1"/>
    <property type="match status" value="1"/>
</dbReference>
<dbReference type="Pfam" id="PF00172">
    <property type="entry name" value="Zn_clus"/>
    <property type="match status" value="1"/>
</dbReference>
<dbReference type="InterPro" id="IPR051711">
    <property type="entry name" value="Stress_Response_Reg"/>
</dbReference>
<dbReference type="SMART" id="SM00066">
    <property type="entry name" value="GAL4"/>
    <property type="match status" value="1"/>
</dbReference>
<evidence type="ECO:0000259" key="7">
    <source>
        <dbReference type="PROSITE" id="PS50048"/>
    </source>
</evidence>
<evidence type="ECO:0000256" key="6">
    <source>
        <dbReference type="SAM" id="MobiDB-lite"/>
    </source>
</evidence>
<evidence type="ECO:0000256" key="5">
    <source>
        <dbReference type="ARBA" id="ARBA00023242"/>
    </source>
</evidence>
<evidence type="ECO:0000256" key="2">
    <source>
        <dbReference type="ARBA" id="ARBA00023015"/>
    </source>
</evidence>
<evidence type="ECO:0000256" key="4">
    <source>
        <dbReference type="ARBA" id="ARBA00023163"/>
    </source>
</evidence>
<reference evidence="8" key="1">
    <citation type="journal article" date="2020" name="Stud. Mycol.">
        <title>101 Dothideomycetes genomes: a test case for predicting lifestyles and emergence of pathogens.</title>
        <authorList>
            <person name="Haridas S."/>
            <person name="Albert R."/>
            <person name="Binder M."/>
            <person name="Bloem J."/>
            <person name="Labutti K."/>
            <person name="Salamov A."/>
            <person name="Andreopoulos B."/>
            <person name="Baker S."/>
            <person name="Barry K."/>
            <person name="Bills G."/>
            <person name="Bluhm B."/>
            <person name="Cannon C."/>
            <person name="Castanera R."/>
            <person name="Culley D."/>
            <person name="Daum C."/>
            <person name="Ezra D."/>
            <person name="Gonzalez J."/>
            <person name="Henrissat B."/>
            <person name="Kuo A."/>
            <person name="Liang C."/>
            <person name="Lipzen A."/>
            <person name="Lutzoni F."/>
            <person name="Magnuson J."/>
            <person name="Mondo S."/>
            <person name="Nolan M."/>
            <person name="Ohm R."/>
            <person name="Pangilinan J."/>
            <person name="Park H.-J."/>
            <person name="Ramirez L."/>
            <person name="Alfaro M."/>
            <person name="Sun H."/>
            <person name="Tritt A."/>
            <person name="Yoshinaga Y."/>
            <person name="Zwiers L.-H."/>
            <person name="Turgeon B."/>
            <person name="Goodwin S."/>
            <person name="Spatafora J."/>
            <person name="Crous P."/>
            <person name="Grigoriev I."/>
        </authorList>
    </citation>
    <scope>NUCLEOTIDE SEQUENCE</scope>
    <source>
        <strain evidence="8">HMLAC05119</strain>
    </source>
</reference>
<dbReference type="GO" id="GO:0043565">
    <property type="term" value="F:sequence-specific DNA binding"/>
    <property type="evidence" value="ECO:0007669"/>
    <property type="project" value="TreeGrafter"/>
</dbReference>
<protein>
    <recommendedName>
        <fullName evidence="7">Zn(2)-C6 fungal-type domain-containing protein</fullName>
    </recommendedName>
</protein>
<keyword evidence="5" id="KW-0539">Nucleus</keyword>
<dbReference type="SUPFAM" id="SSF57701">
    <property type="entry name" value="Zn2/Cys6 DNA-binding domain"/>
    <property type="match status" value="1"/>
</dbReference>
<evidence type="ECO:0000256" key="3">
    <source>
        <dbReference type="ARBA" id="ARBA00023125"/>
    </source>
</evidence>
<dbReference type="GO" id="GO:0045944">
    <property type="term" value="P:positive regulation of transcription by RNA polymerase II"/>
    <property type="evidence" value="ECO:0007669"/>
    <property type="project" value="TreeGrafter"/>
</dbReference>
<dbReference type="GO" id="GO:0008270">
    <property type="term" value="F:zinc ion binding"/>
    <property type="evidence" value="ECO:0007669"/>
    <property type="project" value="InterPro"/>
</dbReference>
<dbReference type="InterPro" id="IPR036864">
    <property type="entry name" value="Zn2-C6_fun-type_DNA-bd_sf"/>
</dbReference>
<keyword evidence="3" id="KW-0238">DNA-binding</keyword>
<feature type="region of interest" description="Disordered" evidence="6">
    <location>
        <begin position="1"/>
        <end position="36"/>
    </location>
</feature>
<dbReference type="PROSITE" id="PS50048">
    <property type="entry name" value="ZN2_CY6_FUNGAL_2"/>
    <property type="match status" value="1"/>
</dbReference>
<dbReference type="PRINTS" id="PR00755">
    <property type="entry name" value="AFLATOXINBRP"/>
</dbReference>
<dbReference type="CDD" id="cd00067">
    <property type="entry name" value="GAL4"/>
    <property type="match status" value="1"/>
</dbReference>
<sequence length="89" mass="9662">MSLSSTSAPGGPPKVAIPKLPSKRNELFRKPGNSRPNRVTRACLTCRARKIKCNGAKPSCANCAETSTACVYSSSRKDRLKTFVYSRTV</sequence>
<feature type="domain" description="Zn(2)-C6 fungal-type" evidence="7">
    <location>
        <begin position="42"/>
        <end position="72"/>
    </location>
</feature>
<evidence type="ECO:0000313" key="8">
    <source>
        <dbReference type="EMBL" id="KAF1913757.1"/>
    </source>
</evidence>
<dbReference type="Proteomes" id="UP000800096">
    <property type="component" value="Unassembled WGS sequence"/>
</dbReference>
<keyword evidence="9" id="KW-1185">Reference proteome</keyword>
<dbReference type="PANTHER" id="PTHR47540:SF2">
    <property type="entry name" value="ZN(II)2CYS6 TRANSCRIPTION FACTOR (EUROFUNG)"/>
    <property type="match status" value="1"/>
</dbReference>
<comment type="subcellular location">
    <subcellularLocation>
        <location evidence="1">Nucleus</location>
    </subcellularLocation>
</comment>
<keyword evidence="4" id="KW-0804">Transcription</keyword>
<dbReference type="InterPro" id="IPR001138">
    <property type="entry name" value="Zn2Cys6_DnaBD"/>
</dbReference>
<dbReference type="AlphaFoldDB" id="A0A6A5QI69"/>
<dbReference type="PANTHER" id="PTHR47540">
    <property type="entry name" value="THIAMINE REPRESSIBLE GENES REGULATORY PROTEIN THI5"/>
    <property type="match status" value="1"/>
</dbReference>
<organism evidence="8 9">
    <name type="scientific">Ampelomyces quisqualis</name>
    <name type="common">Powdery mildew agent</name>
    <dbReference type="NCBI Taxonomy" id="50730"/>
    <lineage>
        <taxon>Eukaryota</taxon>
        <taxon>Fungi</taxon>
        <taxon>Dikarya</taxon>
        <taxon>Ascomycota</taxon>
        <taxon>Pezizomycotina</taxon>
        <taxon>Dothideomycetes</taxon>
        <taxon>Pleosporomycetidae</taxon>
        <taxon>Pleosporales</taxon>
        <taxon>Pleosporineae</taxon>
        <taxon>Phaeosphaeriaceae</taxon>
        <taxon>Ampelomyces</taxon>
    </lineage>
</organism>
<dbReference type="Gene3D" id="4.10.240.10">
    <property type="entry name" value="Zn(2)-C6 fungal-type DNA-binding domain"/>
    <property type="match status" value="1"/>
</dbReference>
<gene>
    <name evidence="8" type="ORF">BDU57DRAFT_455895</name>
</gene>
<dbReference type="OrthoDB" id="10261408at2759"/>
<dbReference type="EMBL" id="ML979138">
    <property type="protein sequence ID" value="KAF1913757.1"/>
    <property type="molecule type" value="Genomic_DNA"/>
</dbReference>
<name>A0A6A5QI69_AMPQU</name>
<accession>A0A6A5QI69</accession>